<name>A0ABS7Q2I2_9ACTN</name>
<feature type="transmembrane region" description="Helical" evidence="1">
    <location>
        <begin position="6"/>
        <end position="23"/>
    </location>
</feature>
<dbReference type="Proteomes" id="UP000778578">
    <property type="component" value="Unassembled WGS sequence"/>
</dbReference>
<dbReference type="EMBL" id="JAINZZ010000005">
    <property type="protein sequence ID" value="MBY8877347.1"/>
    <property type="molecule type" value="Genomic_DNA"/>
</dbReference>
<dbReference type="RefSeq" id="WP_222961491.1">
    <property type="nucleotide sequence ID" value="NZ_JAINZZ010000005.1"/>
</dbReference>
<keyword evidence="1" id="KW-1133">Transmembrane helix</keyword>
<evidence type="ECO:0000313" key="3">
    <source>
        <dbReference type="Proteomes" id="UP000778578"/>
    </source>
</evidence>
<protein>
    <recommendedName>
        <fullName evidence="4">DUF4230 domain-containing protein</fullName>
    </recommendedName>
</protein>
<keyword evidence="1" id="KW-0472">Membrane</keyword>
<evidence type="ECO:0000313" key="2">
    <source>
        <dbReference type="EMBL" id="MBY8877347.1"/>
    </source>
</evidence>
<accession>A0ABS7Q2I2</accession>
<reference evidence="2 3" key="1">
    <citation type="submission" date="2021-08" db="EMBL/GenBank/DDBJ databases">
        <title>WGS of actinomycetes from Thailand.</title>
        <authorList>
            <person name="Thawai C."/>
        </authorList>
    </citation>
    <scope>NUCLEOTIDE SEQUENCE [LARGE SCALE GENOMIC DNA]</scope>
    <source>
        <strain evidence="2 3">PLK6-54</strain>
    </source>
</reference>
<proteinExistence type="predicted"/>
<comment type="caution">
    <text evidence="2">The sequence shown here is derived from an EMBL/GenBank/DDBJ whole genome shotgun (WGS) entry which is preliminary data.</text>
</comment>
<gene>
    <name evidence="2" type="ORF">K7862_06790</name>
</gene>
<sequence length="229" mass="25849">MVANWVVLVALFCWLAWGLFVNVRRVVHRRRLPELSVTAEQLEMFQGQAFREICRRSAVQGTRVVMTEYFAQQGWNRADVMHIMREPLKHELIKVRGWRFGSYSVTPRGWDEYRSRFIWMKGDGAVRISADRGGFVVAVVNSDHGSAHGGYGNRADVSHQRLIDALRTDAATATPHEAARAQDYADDLSSAVEEQNADRTSRILGRINALLSTATTAFTLTRQLLPPHG</sequence>
<keyword evidence="1" id="KW-0812">Transmembrane</keyword>
<evidence type="ECO:0000256" key="1">
    <source>
        <dbReference type="SAM" id="Phobius"/>
    </source>
</evidence>
<organism evidence="2 3">
    <name type="scientific">Actinacidiphila acidipaludis</name>
    <dbReference type="NCBI Taxonomy" id="2873382"/>
    <lineage>
        <taxon>Bacteria</taxon>
        <taxon>Bacillati</taxon>
        <taxon>Actinomycetota</taxon>
        <taxon>Actinomycetes</taxon>
        <taxon>Kitasatosporales</taxon>
        <taxon>Streptomycetaceae</taxon>
        <taxon>Actinacidiphila</taxon>
    </lineage>
</organism>
<evidence type="ECO:0008006" key="4">
    <source>
        <dbReference type="Google" id="ProtNLM"/>
    </source>
</evidence>
<keyword evidence="3" id="KW-1185">Reference proteome</keyword>